<sequence length="326" mass="33944">MPAGPTRPRMGIVTELTDGLPATPPPPVAGPAVAHAAAEAAHRAAARSGVQVVELAELADLRAVQDLFGSIWHPAPDNPPVTVEMMRALTKAGNPLLGAYADGELVGACVGFFAAPAGTALHSHVTGVLPTAQRRSVGRTLKLHQRAWALDRGLTRITWTFDPLVRRNAWFNLGRLGAVPVEYLPDFYGPMEDTINASDQSDRLLTTWVLDSPAVVRAVAGEPVAVDLPALRAAGAVAVVSAGPDGAPEERPGVPGRPWLVAVPPDVEGLRARDPELAARWRVAVRGALAGALAGGGRVRAFAREGWYVVDGAGIPAAPEAGRATP</sequence>
<dbReference type="InterPro" id="IPR016181">
    <property type="entry name" value="Acyl_CoA_acyltransferase"/>
</dbReference>
<dbReference type="OMA" id="GFVYSFP"/>
<evidence type="ECO:0000259" key="1">
    <source>
        <dbReference type="PROSITE" id="PS51186"/>
    </source>
</evidence>
<dbReference type="PANTHER" id="PTHR41700:SF1">
    <property type="entry name" value="N-ACETYLTRANSFERASE DOMAIN-CONTAINING PROTEIN"/>
    <property type="match status" value="1"/>
</dbReference>
<dbReference type="AlphaFoldDB" id="I4EY26"/>
<dbReference type="EMBL" id="FO203431">
    <property type="protein sequence ID" value="CCH88289.1"/>
    <property type="molecule type" value="Genomic_DNA"/>
</dbReference>
<evidence type="ECO:0000313" key="3">
    <source>
        <dbReference type="Proteomes" id="UP000006461"/>
    </source>
</evidence>
<dbReference type="KEGG" id="mmar:MODMU_2860"/>
<evidence type="ECO:0000313" key="2">
    <source>
        <dbReference type="EMBL" id="CCH88289.1"/>
    </source>
</evidence>
<dbReference type="InterPro" id="IPR038764">
    <property type="entry name" value="GNAT_N_AcTrfase_prd"/>
</dbReference>
<accession>I4EY26</accession>
<dbReference type="PANTHER" id="PTHR41700">
    <property type="entry name" value="GCN5-RELATED N-ACETYLTRANSFERASE"/>
    <property type="match status" value="1"/>
</dbReference>
<dbReference type="GO" id="GO:0016747">
    <property type="term" value="F:acyltransferase activity, transferring groups other than amino-acyl groups"/>
    <property type="evidence" value="ECO:0007669"/>
    <property type="project" value="InterPro"/>
</dbReference>
<keyword evidence="3" id="KW-1185">Reference proteome</keyword>
<dbReference type="CDD" id="cd04301">
    <property type="entry name" value="NAT_SF"/>
    <property type="match status" value="1"/>
</dbReference>
<protein>
    <recommendedName>
        <fullName evidence="1">N-acetyltransferase domain-containing protein</fullName>
    </recommendedName>
</protein>
<gene>
    <name evidence="2" type="ordered locus">MODMU_2860</name>
</gene>
<dbReference type="eggNOG" id="COG3375">
    <property type="taxonomic scope" value="Bacteria"/>
</dbReference>
<feature type="domain" description="N-acetyltransferase" evidence="1">
    <location>
        <begin position="50"/>
        <end position="196"/>
    </location>
</feature>
<dbReference type="PATRIC" id="fig|477641.3.peg.2715"/>
<dbReference type="PROSITE" id="PS51186">
    <property type="entry name" value="GNAT"/>
    <property type="match status" value="1"/>
</dbReference>
<dbReference type="InterPro" id="IPR000182">
    <property type="entry name" value="GNAT_dom"/>
</dbReference>
<dbReference type="OrthoDB" id="9797990at2"/>
<dbReference type="Pfam" id="PF00583">
    <property type="entry name" value="Acetyltransf_1"/>
    <property type="match status" value="1"/>
</dbReference>
<organism evidence="2 3">
    <name type="scientific">Modestobacter italicus (strain DSM 44449 / CECT 9708 / BC 501)</name>
    <dbReference type="NCBI Taxonomy" id="2732864"/>
    <lineage>
        <taxon>Bacteria</taxon>
        <taxon>Bacillati</taxon>
        <taxon>Actinomycetota</taxon>
        <taxon>Actinomycetes</taxon>
        <taxon>Geodermatophilales</taxon>
        <taxon>Geodermatophilaceae</taxon>
        <taxon>Modestobacter</taxon>
    </lineage>
</organism>
<proteinExistence type="predicted"/>
<dbReference type="Proteomes" id="UP000006461">
    <property type="component" value="Chromosome"/>
</dbReference>
<dbReference type="HOGENOM" id="CLU_061573_0_0_11"/>
<reference evidence="2 3" key="1">
    <citation type="journal article" date="2012" name="J. Bacteriol.">
        <title>Genome Sequence of Radiation-Resistant Modestobacter marinus Strain BC501, a Representative Actinobacterium That Thrives on Calcareous Stone Surfaces.</title>
        <authorList>
            <person name="Normand P."/>
            <person name="Gury J."/>
            <person name="Pujic P."/>
            <person name="Chouaia B."/>
            <person name="Crotti E."/>
            <person name="Brusetti L."/>
            <person name="Daffonchio D."/>
            <person name="Vacherie B."/>
            <person name="Barbe V."/>
            <person name="Medigue C."/>
            <person name="Calteau A."/>
            <person name="Ghodhbane-Gtari F."/>
            <person name="Essoussi I."/>
            <person name="Nouioui I."/>
            <person name="Abbassi-Ghozzi I."/>
            <person name="Gtari M."/>
        </authorList>
    </citation>
    <scope>NUCLEOTIDE SEQUENCE [LARGE SCALE GENOMIC DNA]</scope>
    <source>
        <strain evidence="3">BC 501</strain>
    </source>
</reference>
<dbReference type="SUPFAM" id="SSF55729">
    <property type="entry name" value="Acyl-CoA N-acyltransferases (Nat)"/>
    <property type="match status" value="1"/>
</dbReference>
<name>I4EY26_MODI5</name>
<dbReference type="Gene3D" id="3.40.630.30">
    <property type="match status" value="1"/>
</dbReference>
<dbReference type="STRING" id="477641.MODMU_2860"/>